<dbReference type="EMBL" id="KZ613956">
    <property type="protein sequence ID" value="PMD33521.1"/>
    <property type="molecule type" value="Genomic_DNA"/>
</dbReference>
<proteinExistence type="inferred from homology"/>
<dbReference type="OrthoDB" id="3845at2759"/>
<dbReference type="InterPro" id="IPR050771">
    <property type="entry name" value="Alpha-ketoacid_DH_E1_comp"/>
</dbReference>
<dbReference type="SUPFAM" id="SSF52518">
    <property type="entry name" value="Thiamin diphosphate-binding fold (THDP-binding)"/>
    <property type="match status" value="1"/>
</dbReference>
<organism evidence="2 3">
    <name type="scientific">Hyaloscypha variabilis (strain UAMH 11265 / GT02V1 / F)</name>
    <name type="common">Meliniomyces variabilis</name>
    <dbReference type="NCBI Taxonomy" id="1149755"/>
    <lineage>
        <taxon>Eukaryota</taxon>
        <taxon>Fungi</taxon>
        <taxon>Dikarya</taxon>
        <taxon>Ascomycota</taxon>
        <taxon>Pezizomycotina</taxon>
        <taxon>Leotiomycetes</taxon>
        <taxon>Helotiales</taxon>
        <taxon>Hyaloscyphaceae</taxon>
        <taxon>Hyaloscypha</taxon>
        <taxon>Hyaloscypha variabilis</taxon>
    </lineage>
</organism>
<protein>
    <recommendedName>
        <fullName evidence="1">2-oxoisovalerate dehydrogenase subunit alpha</fullName>
        <ecNumber evidence="1">1.2.4.4</ecNumber>
    </recommendedName>
    <alternativeName>
        <fullName evidence="1">Branched-chain alpha-keto acid dehydrogenase E1 component alpha chain</fullName>
    </alternativeName>
</protein>
<keyword evidence="1" id="KW-0786">Thiamine pyrophosphate</keyword>
<accession>A0A2J6R4S5</accession>
<evidence type="ECO:0000256" key="1">
    <source>
        <dbReference type="RuleBase" id="RU365014"/>
    </source>
</evidence>
<name>A0A2J6R4S5_HYAVF</name>
<dbReference type="Proteomes" id="UP000235786">
    <property type="component" value="Unassembled WGS sequence"/>
</dbReference>
<keyword evidence="3" id="KW-1185">Reference proteome</keyword>
<sequence length="114" mass="13072">MNRSSSVSIRWNASVAIMPRFPGAIESRLVTTMDFVTPSDFPIIPKYRVMNADGVMEDKTRARPDVTYEQVLTWYRNMLVVNIMDTIMFEAQRQGRISFYMVSAGEEGRLGLEL</sequence>
<dbReference type="PANTHER" id="PTHR43380">
    <property type="entry name" value="2-OXOISOVALERATE DEHYDROGENASE SUBUNIT ALPHA, MITOCHONDRIAL"/>
    <property type="match status" value="1"/>
</dbReference>
<dbReference type="Gene3D" id="3.40.50.970">
    <property type="match status" value="1"/>
</dbReference>
<dbReference type="PANTHER" id="PTHR43380:SF1">
    <property type="entry name" value="2-OXOISOVALERATE DEHYDROGENASE SUBUNIT ALPHA, MITOCHONDRIAL"/>
    <property type="match status" value="1"/>
</dbReference>
<dbReference type="GO" id="GO:0009083">
    <property type="term" value="P:branched-chain amino acid catabolic process"/>
    <property type="evidence" value="ECO:0007669"/>
    <property type="project" value="TreeGrafter"/>
</dbReference>
<dbReference type="STRING" id="1149755.A0A2J6R4S5"/>
<reference evidence="2 3" key="1">
    <citation type="submission" date="2016-04" db="EMBL/GenBank/DDBJ databases">
        <title>A degradative enzymes factory behind the ericoid mycorrhizal symbiosis.</title>
        <authorList>
            <consortium name="DOE Joint Genome Institute"/>
            <person name="Martino E."/>
            <person name="Morin E."/>
            <person name="Grelet G."/>
            <person name="Kuo A."/>
            <person name="Kohler A."/>
            <person name="Daghino S."/>
            <person name="Barry K."/>
            <person name="Choi C."/>
            <person name="Cichocki N."/>
            <person name="Clum A."/>
            <person name="Copeland A."/>
            <person name="Hainaut M."/>
            <person name="Haridas S."/>
            <person name="Labutti K."/>
            <person name="Lindquist E."/>
            <person name="Lipzen A."/>
            <person name="Khouja H.-R."/>
            <person name="Murat C."/>
            <person name="Ohm R."/>
            <person name="Olson A."/>
            <person name="Spatafora J."/>
            <person name="Veneault-Fourrey C."/>
            <person name="Henrissat B."/>
            <person name="Grigoriev I."/>
            <person name="Martin F."/>
            <person name="Perotto S."/>
        </authorList>
    </citation>
    <scope>NUCLEOTIDE SEQUENCE [LARGE SCALE GENOMIC DNA]</scope>
    <source>
        <strain evidence="2 3">F</strain>
    </source>
</reference>
<dbReference type="EC" id="1.2.4.4" evidence="1"/>
<evidence type="ECO:0000313" key="3">
    <source>
        <dbReference type="Proteomes" id="UP000235786"/>
    </source>
</evidence>
<evidence type="ECO:0000313" key="2">
    <source>
        <dbReference type="EMBL" id="PMD33521.1"/>
    </source>
</evidence>
<dbReference type="AlphaFoldDB" id="A0A2J6R4S5"/>
<comment type="similarity">
    <text evidence="1">Belongs to the BCKDHA family.</text>
</comment>
<keyword evidence="1" id="KW-0560">Oxidoreductase</keyword>
<comment type="cofactor">
    <cofactor evidence="1">
        <name>thiamine diphosphate</name>
        <dbReference type="ChEBI" id="CHEBI:58937"/>
    </cofactor>
</comment>
<dbReference type="GO" id="GO:0003863">
    <property type="term" value="F:branched-chain 2-oxo acid dehydrogenase activity"/>
    <property type="evidence" value="ECO:0007669"/>
    <property type="project" value="UniProtKB-EC"/>
</dbReference>
<comment type="catalytic activity">
    <reaction evidence="1">
        <text>N(6)-[(R)-lipoyl]-L-lysyl-[protein] + 3-methyl-2-oxobutanoate + H(+) = N(6)-[(R)-S(8)-2-methylpropanoyldihydrolipoyl]-L-lysyl-[protein] + CO2</text>
        <dbReference type="Rhea" id="RHEA:13457"/>
        <dbReference type="Rhea" id="RHEA-COMP:10474"/>
        <dbReference type="Rhea" id="RHEA-COMP:10497"/>
        <dbReference type="ChEBI" id="CHEBI:11851"/>
        <dbReference type="ChEBI" id="CHEBI:15378"/>
        <dbReference type="ChEBI" id="CHEBI:16526"/>
        <dbReference type="ChEBI" id="CHEBI:83099"/>
        <dbReference type="ChEBI" id="CHEBI:83142"/>
        <dbReference type="EC" id="1.2.4.4"/>
    </reaction>
</comment>
<comment type="function">
    <text evidence="1">The branched-chain alpha-keto dehydrogenase complex catalyzes the overall conversion of alpha-keto acids to acyl-CoA and CO(2). It contains multiple copies of three enzymatic components: branched-chain alpha-keto acid decarboxylase (E1), lipoamide acyltransferase (E2) and lipoamide dehydrogenase (E3).</text>
</comment>
<gene>
    <name evidence="2" type="ORF">L207DRAFT_589886</name>
</gene>
<dbReference type="InterPro" id="IPR029061">
    <property type="entry name" value="THDP-binding"/>
</dbReference>